<evidence type="ECO:0000313" key="1">
    <source>
        <dbReference type="EMBL" id="MFD2113008.1"/>
    </source>
</evidence>
<organism evidence="1 2">
    <name type="scientific">Thiorhodococcus fuscus</name>
    <dbReference type="NCBI Taxonomy" id="527200"/>
    <lineage>
        <taxon>Bacteria</taxon>
        <taxon>Pseudomonadati</taxon>
        <taxon>Pseudomonadota</taxon>
        <taxon>Gammaproteobacteria</taxon>
        <taxon>Chromatiales</taxon>
        <taxon>Chromatiaceae</taxon>
        <taxon>Thiorhodococcus</taxon>
    </lineage>
</organism>
<evidence type="ECO:0000313" key="2">
    <source>
        <dbReference type="Proteomes" id="UP001597337"/>
    </source>
</evidence>
<keyword evidence="1" id="KW-0547">Nucleotide-binding</keyword>
<gene>
    <name evidence="1" type="ORF">ACFSJC_14250</name>
</gene>
<comment type="caution">
    <text evidence="1">The sequence shown here is derived from an EMBL/GenBank/DDBJ whole genome shotgun (WGS) entry which is preliminary data.</text>
</comment>
<keyword evidence="2" id="KW-1185">Reference proteome</keyword>
<keyword evidence="1" id="KW-0067">ATP-binding</keyword>
<sequence>MPELTDSYPYLPLVSIADLWWTRGVALASEEHFGQILVTGPPGSGKSTLIGQLGGWPEEGYIDLTLNGWWRARSLALRPRELHLGLPFVGQRQALSLFDAAWLEQWRALRLDENRILLPPPKRHFFSTEWRHRFVFEFLLPPPQAIVADRTERARLGTHPIDRIIDPEQIAAQVRLYAQVALHFHRGGMIVHLRERAEDPPLRIDDHGTTEPHLP</sequence>
<dbReference type="GO" id="GO:0005524">
    <property type="term" value="F:ATP binding"/>
    <property type="evidence" value="ECO:0007669"/>
    <property type="project" value="UniProtKB-KW"/>
</dbReference>
<dbReference type="RefSeq" id="WP_386027658.1">
    <property type="nucleotide sequence ID" value="NZ_JBHUHX010000040.1"/>
</dbReference>
<dbReference type="InterPro" id="IPR027417">
    <property type="entry name" value="P-loop_NTPase"/>
</dbReference>
<reference evidence="2" key="1">
    <citation type="journal article" date="2019" name="Int. J. Syst. Evol. Microbiol.">
        <title>The Global Catalogue of Microorganisms (GCM) 10K type strain sequencing project: providing services to taxonomists for standard genome sequencing and annotation.</title>
        <authorList>
            <consortium name="The Broad Institute Genomics Platform"/>
            <consortium name="The Broad Institute Genome Sequencing Center for Infectious Disease"/>
            <person name="Wu L."/>
            <person name="Ma J."/>
        </authorList>
    </citation>
    <scope>NUCLEOTIDE SEQUENCE [LARGE SCALE GENOMIC DNA]</scope>
    <source>
        <strain evidence="2">KACC 12597</strain>
    </source>
</reference>
<dbReference type="CDD" id="cd00267">
    <property type="entry name" value="ABC_ATPase"/>
    <property type="match status" value="1"/>
</dbReference>
<protein>
    <submittedName>
        <fullName evidence="1">ABC transporter ATP-binding protein</fullName>
    </submittedName>
</protein>
<accession>A0ABW4YBZ8</accession>
<dbReference type="Proteomes" id="UP001597337">
    <property type="component" value="Unassembled WGS sequence"/>
</dbReference>
<dbReference type="EMBL" id="JBHUHX010000040">
    <property type="protein sequence ID" value="MFD2113008.1"/>
    <property type="molecule type" value="Genomic_DNA"/>
</dbReference>
<proteinExistence type="predicted"/>
<dbReference type="SUPFAM" id="SSF52540">
    <property type="entry name" value="P-loop containing nucleoside triphosphate hydrolases"/>
    <property type="match status" value="1"/>
</dbReference>
<name>A0ABW4YBZ8_9GAMM</name>